<dbReference type="AlphaFoldDB" id="A0A3E2BPP3"/>
<dbReference type="EMBL" id="QUAH01000002">
    <property type="protein sequence ID" value="RFT16688.1"/>
    <property type="molecule type" value="Genomic_DNA"/>
</dbReference>
<accession>A0A3E2BPP3</accession>
<sequence length="40" mass="4392">MACLFIFDSGLTATTTSIYSPSSGCHVLTGKKNLFDRNFF</sequence>
<gene>
    <name evidence="1" type="ORF">OP8BY_1301</name>
</gene>
<dbReference type="Proteomes" id="UP000257323">
    <property type="component" value="Unassembled WGS sequence"/>
</dbReference>
<protein>
    <submittedName>
        <fullName evidence="1">Uncharacterized protein</fullName>
    </submittedName>
</protein>
<name>A0A3E2BPP3_9BACT</name>
<evidence type="ECO:0000313" key="2">
    <source>
        <dbReference type="Proteomes" id="UP000257323"/>
    </source>
</evidence>
<proteinExistence type="predicted"/>
<evidence type="ECO:0000313" key="1">
    <source>
        <dbReference type="EMBL" id="RFT16688.1"/>
    </source>
</evidence>
<reference evidence="1 2" key="1">
    <citation type="submission" date="2018-08" db="EMBL/GenBank/DDBJ databases">
        <title>Genome analysis of the thermophilic bacterium of the candidate phylum Aminicenantes from deep subsurface aquifer revealed its physiology and ecological role.</title>
        <authorList>
            <person name="Kadnikov V.V."/>
            <person name="Mardanov A.V."/>
            <person name="Beletsky A.V."/>
            <person name="Karnachuk O.V."/>
            <person name="Ravin N.V."/>
        </authorList>
    </citation>
    <scope>NUCLEOTIDE SEQUENCE [LARGE SCALE GENOMIC DNA]</scope>
    <source>
        <strain evidence="1">BY38</strain>
    </source>
</reference>
<comment type="caution">
    <text evidence="1">The sequence shown here is derived from an EMBL/GenBank/DDBJ whole genome shotgun (WGS) entry which is preliminary data.</text>
</comment>
<organism evidence="1 2">
    <name type="scientific">Candidatus Saccharicenans subterraneus</name>
    <dbReference type="NCBI Taxonomy" id="2508984"/>
    <lineage>
        <taxon>Bacteria</taxon>
        <taxon>Candidatus Aminicenantota</taxon>
        <taxon>Candidatus Aminicenantia</taxon>
        <taxon>Candidatus Aminicenantales</taxon>
        <taxon>Candidatus Saccharicenantaceae</taxon>
        <taxon>Candidatus Saccharicenans</taxon>
    </lineage>
</organism>